<dbReference type="Gene3D" id="1.10.10.10">
    <property type="entry name" value="Winged helix-like DNA-binding domain superfamily/Winged helix DNA-binding domain"/>
    <property type="match status" value="1"/>
</dbReference>
<dbReference type="HAMAP" id="MF_01131">
    <property type="entry name" value="Rex"/>
    <property type="match status" value="1"/>
</dbReference>
<evidence type="ECO:0000256" key="4">
    <source>
        <dbReference type="ARBA" id="ARBA00023027"/>
    </source>
</evidence>
<evidence type="ECO:0000256" key="6">
    <source>
        <dbReference type="ARBA" id="ARBA00023163"/>
    </source>
</evidence>
<evidence type="ECO:0000256" key="2">
    <source>
        <dbReference type="ARBA" id="ARBA00022491"/>
    </source>
</evidence>
<dbReference type="PANTHER" id="PTHR35786">
    <property type="entry name" value="REDOX-SENSING TRANSCRIPTIONAL REPRESSOR REX"/>
    <property type="match status" value="1"/>
</dbReference>
<reference evidence="9" key="1">
    <citation type="submission" date="2020-10" db="EMBL/GenBank/DDBJ databases">
        <authorList>
            <person name="Gilroy R."/>
        </authorList>
    </citation>
    <scope>NUCLEOTIDE SEQUENCE</scope>
    <source>
        <strain evidence="9">13361</strain>
    </source>
</reference>
<keyword evidence="2 7" id="KW-0678">Repressor</keyword>
<dbReference type="EMBL" id="DVFK01000107">
    <property type="protein sequence ID" value="HIQ68395.1"/>
    <property type="molecule type" value="Genomic_DNA"/>
</dbReference>
<accession>A0A9D0Z3S6</accession>
<keyword evidence="1 7" id="KW-0963">Cytoplasm</keyword>
<evidence type="ECO:0000313" key="10">
    <source>
        <dbReference type="Proteomes" id="UP000886796"/>
    </source>
</evidence>
<name>A0A9D0Z3S6_9FIRM</name>
<dbReference type="InterPro" id="IPR036291">
    <property type="entry name" value="NAD(P)-bd_dom_sf"/>
</dbReference>
<evidence type="ECO:0000259" key="8">
    <source>
        <dbReference type="SMART" id="SM00881"/>
    </source>
</evidence>
<dbReference type="SUPFAM" id="SSF51735">
    <property type="entry name" value="NAD(P)-binding Rossmann-fold domains"/>
    <property type="match status" value="1"/>
</dbReference>
<sequence length="212" mass="23106">MERKEVSKSVLKRLPSYLAYLKTIPEDASPYISATAMANALGMGEVQVRKDLALVSDGGRPKIGYLREGLMEDISQFLGYDNTTDAILVGAGKLGQALLGYSGFEAYGLNILAAFDTSPKAEKTVDGKPIIPMERMESFCRTNKVLMGIITVPSEHAQEVCDRMIACGIKAIWNFAPVHLDVPGNILVQNENMATSLAVLSMHLQAQIKEKK</sequence>
<feature type="domain" description="CoA-binding" evidence="8">
    <location>
        <begin position="79"/>
        <end position="179"/>
    </location>
</feature>
<keyword evidence="4 7" id="KW-0520">NAD</keyword>
<reference evidence="9" key="2">
    <citation type="journal article" date="2021" name="PeerJ">
        <title>Extensive microbial diversity within the chicken gut microbiome revealed by metagenomics and culture.</title>
        <authorList>
            <person name="Gilroy R."/>
            <person name="Ravi A."/>
            <person name="Getino M."/>
            <person name="Pursley I."/>
            <person name="Horton D.L."/>
            <person name="Alikhan N.F."/>
            <person name="Baker D."/>
            <person name="Gharbi K."/>
            <person name="Hall N."/>
            <person name="Watson M."/>
            <person name="Adriaenssens E.M."/>
            <person name="Foster-Nyarko E."/>
            <person name="Jarju S."/>
            <person name="Secka A."/>
            <person name="Antonio M."/>
            <person name="Oren A."/>
            <person name="Chaudhuri R.R."/>
            <person name="La Ragione R."/>
            <person name="Hildebrand F."/>
            <person name="Pallen M.J."/>
        </authorList>
    </citation>
    <scope>NUCLEOTIDE SEQUENCE</scope>
    <source>
        <strain evidence="9">13361</strain>
    </source>
</reference>
<protein>
    <recommendedName>
        <fullName evidence="7">Redox-sensing transcriptional repressor Rex</fullName>
    </recommendedName>
</protein>
<dbReference type="GO" id="GO:0005737">
    <property type="term" value="C:cytoplasm"/>
    <property type="evidence" value="ECO:0007669"/>
    <property type="project" value="UniProtKB-SubCell"/>
</dbReference>
<evidence type="ECO:0000256" key="7">
    <source>
        <dbReference type="HAMAP-Rule" id="MF_01131"/>
    </source>
</evidence>
<dbReference type="InterPro" id="IPR022876">
    <property type="entry name" value="Tscrpt_rep_Rex"/>
</dbReference>
<evidence type="ECO:0000256" key="1">
    <source>
        <dbReference type="ARBA" id="ARBA00022490"/>
    </source>
</evidence>
<dbReference type="NCBIfam" id="NF003994">
    <property type="entry name" value="PRK05472.2-3"/>
    <property type="match status" value="1"/>
</dbReference>
<keyword evidence="6 7" id="KW-0804">Transcription</keyword>
<feature type="DNA-binding region" description="H-T-H motif" evidence="7">
    <location>
        <begin position="16"/>
        <end position="55"/>
    </location>
</feature>
<dbReference type="InterPro" id="IPR009718">
    <property type="entry name" value="Rex_DNA-bd_C_dom"/>
</dbReference>
<organism evidence="9 10">
    <name type="scientific">Candidatus Faecousia excrementigallinarum</name>
    <dbReference type="NCBI Taxonomy" id="2840806"/>
    <lineage>
        <taxon>Bacteria</taxon>
        <taxon>Bacillati</taxon>
        <taxon>Bacillota</taxon>
        <taxon>Clostridia</taxon>
        <taxon>Eubacteriales</taxon>
        <taxon>Oscillospiraceae</taxon>
        <taxon>Faecousia</taxon>
    </lineage>
</organism>
<comment type="function">
    <text evidence="7">Modulates transcription in response to changes in cellular NADH/NAD(+) redox state.</text>
</comment>
<dbReference type="GO" id="GO:0045892">
    <property type="term" value="P:negative regulation of DNA-templated transcription"/>
    <property type="evidence" value="ECO:0007669"/>
    <property type="project" value="InterPro"/>
</dbReference>
<feature type="binding site" evidence="7">
    <location>
        <begin position="90"/>
        <end position="95"/>
    </location>
    <ligand>
        <name>NAD(+)</name>
        <dbReference type="ChEBI" id="CHEBI:57540"/>
    </ligand>
</feature>
<keyword evidence="5 7" id="KW-0238">DNA-binding</keyword>
<dbReference type="SMART" id="SM00881">
    <property type="entry name" value="CoA_binding"/>
    <property type="match status" value="1"/>
</dbReference>
<dbReference type="Pfam" id="PF06971">
    <property type="entry name" value="Put_DNA-bind_N"/>
    <property type="match status" value="1"/>
</dbReference>
<dbReference type="InterPro" id="IPR003781">
    <property type="entry name" value="CoA-bd"/>
</dbReference>
<dbReference type="SUPFAM" id="SSF46785">
    <property type="entry name" value="Winged helix' DNA-binding domain"/>
    <property type="match status" value="1"/>
</dbReference>
<comment type="subcellular location">
    <subcellularLocation>
        <location evidence="7">Cytoplasm</location>
    </subcellularLocation>
</comment>
<dbReference type="InterPro" id="IPR036390">
    <property type="entry name" value="WH_DNA-bd_sf"/>
</dbReference>
<proteinExistence type="inferred from homology"/>
<keyword evidence="3 7" id="KW-0805">Transcription regulation</keyword>
<dbReference type="AlphaFoldDB" id="A0A9D0Z3S6"/>
<dbReference type="Gene3D" id="3.40.50.720">
    <property type="entry name" value="NAD(P)-binding Rossmann-like Domain"/>
    <property type="match status" value="1"/>
</dbReference>
<dbReference type="NCBIfam" id="NF003996">
    <property type="entry name" value="PRK05472.2-5"/>
    <property type="match status" value="1"/>
</dbReference>
<dbReference type="GO" id="GO:0051775">
    <property type="term" value="P:response to redox state"/>
    <property type="evidence" value="ECO:0007669"/>
    <property type="project" value="InterPro"/>
</dbReference>
<evidence type="ECO:0000313" key="9">
    <source>
        <dbReference type="EMBL" id="HIQ68395.1"/>
    </source>
</evidence>
<dbReference type="NCBIfam" id="NF003995">
    <property type="entry name" value="PRK05472.2-4"/>
    <property type="match status" value="1"/>
</dbReference>
<dbReference type="Proteomes" id="UP000886796">
    <property type="component" value="Unassembled WGS sequence"/>
</dbReference>
<comment type="similarity">
    <text evidence="7">Belongs to the transcriptional regulatory Rex family.</text>
</comment>
<dbReference type="GO" id="GO:0003700">
    <property type="term" value="F:DNA-binding transcription factor activity"/>
    <property type="evidence" value="ECO:0007669"/>
    <property type="project" value="UniProtKB-UniRule"/>
</dbReference>
<gene>
    <name evidence="7" type="primary">rex</name>
    <name evidence="9" type="ORF">IAB74_07815</name>
</gene>
<evidence type="ECO:0000256" key="5">
    <source>
        <dbReference type="ARBA" id="ARBA00023125"/>
    </source>
</evidence>
<comment type="caution">
    <text evidence="9">The sequence shown here is derived from an EMBL/GenBank/DDBJ whole genome shotgun (WGS) entry which is preliminary data.</text>
</comment>
<dbReference type="GO" id="GO:0003677">
    <property type="term" value="F:DNA binding"/>
    <property type="evidence" value="ECO:0007669"/>
    <property type="project" value="UniProtKB-UniRule"/>
</dbReference>
<evidence type="ECO:0000256" key="3">
    <source>
        <dbReference type="ARBA" id="ARBA00023015"/>
    </source>
</evidence>
<dbReference type="Pfam" id="PF02629">
    <property type="entry name" value="CoA_binding"/>
    <property type="match status" value="1"/>
</dbReference>
<dbReference type="PANTHER" id="PTHR35786:SF1">
    <property type="entry name" value="REDOX-SENSING TRANSCRIPTIONAL REPRESSOR REX 1"/>
    <property type="match status" value="1"/>
</dbReference>
<comment type="subunit">
    <text evidence="7">Homodimer.</text>
</comment>
<dbReference type="InterPro" id="IPR036388">
    <property type="entry name" value="WH-like_DNA-bd_sf"/>
</dbReference>